<proteinExistence type="predicted"/>
<dbReference type="InterPro" id="IPR036864">
    <property type="entry name" value="Zn2-C6_fun-type_DNA-bd_sf"/>
</dbReference>
<dbReference type="InterPro" id="IPR001138">
    <property type="entry name" value="Zn2Cys6_DnaBD"/>
</dbReference>
<accession>A0A0L0HJ26</accession>
<dbReference type="Proteomes" id="UP000053201">
    <property type="component" value="Unassembled WGS sequence"/>
</dbReference>
<dbReference type="OrthoDB" id="2109458at2759"/>
<dbReference type="Gene3D" id="4.10.240.10">
    <property type="entry name" value="Zn(2)-C6 fungal-type DNA-binding domain"/>
    <property type="match status" value="1"/>
</dbReference>
<evidence type="ECO:0000313" key="2">
    <source>
        <dbReference type="EMBL" id="KND00900.1"/>
    </source>
</evidence>
<keyword evidence="3" id="KW-1185">Reference proteome</keyword>
<name>A0A0L0HJ26_SPIPD</name>
<dbReference type="GO" id="GO:0000981">
    <property type="term" value="F:DNA-binding transcription factor activity, RNA polymerase II-specific"/>
    <property type="evidence" value="ECO:0007669"/>
    <property type="project" value="InterPro"/>
</dbReference>
<protein>
    <recommendedName>
        <fullName evidence="4">Zn(2)-C6 fungal-type domain-containing protein</fullName>
    </recommendedName>
</protein>
<gene>
    <name evidence="2" type="ORF">SPPG_04000</name>
</gene>
<evidence type="ECO:0000256" key="1">
    <source>
        <dbReference type="SAM" id="MobiDB-lite"/>
    </source>
</evidence>
<dbReference type="RefSeq" id="XP_016608939.1">
    <property type="nucleotide sequence ID" value="XM_016752249.1"/>
</dbReference>
<dbReference type="EMBL" id="KQ257455">
    <property type="protein sequence ID" value="KND00900.1"/>
    <property type="molecule type" value="Genomic_DNA"/>
</dbReference>
<dbReference type="VEuPathDB" id="FungiDB:SPPG_04000"/>
<dbReference type="GO" id="GO:0008270">
    <property type="term" value="F:zinc ion binding"/>
    <property type="evidence" value="ECO:0007669"/>
    <property type="project" value="InterPro"/>
</dbReference>
<feature type="compositionally biased region" description="Basic and acidic residues" evidence="1">
    <location>
        <begin position="141"/>
        <end position="153"/>
    </location>
</feature>
<dbReference type="GeneID" id="27687478"/>
<organism evidence="2 3">
    <name type="scientific">Spizellomyces punctatus (strain DAOM BR117)</name>
    <dbReference type="NCBI Taxonomy" id="645134"/>
    <lineage>
        <taxon>Eukaryota</taxon>
        <taxon>Fungi</taxon>
        <taxon>Fungi incertae sedis</taxon>
        <taxon>Chytridiomycota</taxon>
        <taxon>Chytridiomycota incertae sedis</taxon>
        <taxon>Chytridiomycetes</taxon>
        <taxon>Spizellomycetales</taxon>
        <taxon>Spizellomycetaceae</taxon>
        <taxon>Spizellomyces</taxon>
    </lineage>
</organism>
<sequence length="337" mass="37185">MARARRRQRMCDRCRTRNGNIKCDGSPANVPCTFCKEQNRPCHFSKITSTTRKGSSGVAAIDGRAFLGKKRVDVLVAGDASRTRRVGDRKVAGRVATYSRLSMENGLKGRQVFNTLVRNWEGLPTDRGQPLPVLTLHHGGKASENHEGPREADNLANAPNDERPQDSGQLEDAERIVMEDIDTAVLDQQDVSQNNPNFDSIRFRLPSSELLDAIHLYSSQLYNTDTEHLPLFEDGTLQDMFYSMNGSALIALGILAQEYMRNLLPSAKGKQLTDEQCAIAPAFDDIVGSAPPDTVGVAEKDRRYVYKSALRDLGTAIGEGWVDASDEDADVSNDDEE</sequence>
<evidence type="ECO:0000313" key="3">
    <source>
        <dbReference type="Proteomes" id="UP000053201"/>
    </source>
</evidence>
<dbReference type="AlphaFoldDB" id="A0A0L0HJ26"/>
<evidence type="ECO:0008006" key="4">
    <source>
        <dbReference type="Google" id="ProtNLM"/>
    </source>
</evidence>
<dbReference type="CDD" id="cd00067">
    <property type="entry name" value="GAL4"/>
    <property type="match status" value="1"/>
</dbReference>
<dbReference type="InParanoid" id="A0A0L0HJ26"/>
<reference evidence="2 3" key="1">
    <citation type="submission" date="2009-08" db="EMBL/GenBank/DDBJ databases">
        <title>The Genome Sequence of Spizellomyces punctatus strain DAOM BR117.</title>
        <authorList>
            <consortium name="The Broad Institute Genome Sequencing Platform"/>
            <person name="Russ C."/>
            <person name="Cuomo C."/>
            <person name="Shea T."/>
            <person name="Young S.K."/>
            <person name="Zeng Q."/>
            <person name="Koehrsen M."/>
            <person name="Haas B."/>
            <person name="Borodovsky M."/>
            <person name="Guigo R."/>
            <person name="Alvarado L."/>
            <person name="Berlin A."/>
            <person name="Bochicchio J."/>
            <person name="Borenstein D."/>
            <person name="Chapman S."/>
            <person name="Chen Z."/>
            <person name="Engels R."/>
            <person name="Freedman E."/>
            <person name="Gellesch M."/>
            <person name="Goldberg J."/>
            <person name="Griggs A."/>
            <person name="Gujja S."/>
            <person name="Heiman D."/>
            <person name="Hepburn T."/>
            <person name="Howarth C."/>
            <person name="Jen D."/>
            <person name="Larson L."/>
            <person name="Lewis B."/>
            <person name="Mehta T."/>
            <person name="Park D."/>
            <person name="Pearson M."/>
            <person name="Roberts A."/>
            <person name="Saif S."/>
            <person name="Shenoy N."/>
            <person name="Sisk P."/>
            <person name="Stolte C."/>
            <person name="Sykes S."/>
            <person name="Thomson T."/>
            <person name="Walk T."/>
            <person name="White J."/>
            <person name="Yandava C."/>
            <person name="Burger G."/>
            <person name="Gray M.W."/>
            <person name="Holland P.W.H."/>
            <person name="King N."/>
            <person name="Lang F.B.F."/>
            <person name="Roger A.J."/>
            <person name="Ruiz-Trillo I."/>
            <person name="Lander E."/>
            <person name="Nusbaum C."/>
        </authorList>
    </citation>
    <scope>NUCLEOTIDE SEQUENCE [LARGE SCALE GENOMIC DNA]</scope>
    <source>
        <strain evidence="2 3">DAOM BR117</strain>
    </source>
</reference>
<feature type="region of interest" description="Disordered" evidence="1">
    <location>
        <begin position="134"/>
        <end position="169"/>
    </location>
</feature>